<dbReference type="GO" id="GO:0019674">
    <property type="term" value="P:NAD+ metabolic process"/>
    <property type="evidence" value="ECO:0007669"/>
    <property type="project" value="InterPro"/>
</dbReference>
<comment type="function">
    <text evidence="6">Involved in the regulation of the intracellular balance of NAD and NADP, and is a key enzyme in the biosynthesis of NADP. Catalyzes specifically the phosphorylation on 2'-hydroxyl of the adenosine moiety of NAD to yield NADP.</text>
</comment>
<dbReference type="InterPro" id="IPR017437">
    <property type="entry name" value="ATP-NAD_kinase_PpnK-typ_C"/>
</dbReference>
<organism evidence="8 9">
    <name type="scientific">Thomasclavelia cocleata</name>
    <dbReference type="NCBI Taxonomy" id="69824"/>
    <lineage>
        <taxon>Bacteria</taxon>
        <taxon>Bacillati</taxon>
        <taxon>Bacillota</taxon>
        <taxon>Erysipelotrichia</taxon>
        <taxon>Erysipelotrichales</taxon>
        <taxon>Coprobacillaceae</taxon>
        <taxon>Thomasclavelia</taxon>
    </lineage>
</organism>
<dbReference type="GO" id="GO:0006741">
    <property type="term" value="P:NADP+ biosynthetic process"/>
    <property type="evidence" value="ECO:0007669"/>
    <property type="project" value="UniProtKB-UniRule"/>
</dbReference>
<comment type="cofactor">
    <cofactor evidence="6">
        <name>a divalent metal cation</name>
        <dbReference type="ChEBI" id="CHEBI:60240"/>
    </cofactor>
</comment>
<dbReference type="EMBL" id="BLMI01000083">
    <property type="protein sequence ID" value="GFI40771.1"/>
    <property type="molecule type" value="Genomic_DNA"/>
</dbReference>
<evidence type="ECO:0000256" key="5">
    <source>
        <dbReference type="ARBA" id="ARBA00047925"/>
    </source>
</evidence>
<dbReference type="Pfam" id="PF01513">
    <property type="entry name" value="NAD_kinase"/>
    <property type="match status" value="1"/>
</dbReference>
<dbReference type="Gene3D" id="2.60.200.30">
    <property type="entry name" value="Probable inorganic polyphosphate/atp-NAD kinase, domain 2"/>
    <property type="match status" value="1"/>
</dbReference>
<dbReference type="GeneID" id="78288862"/>
<dbReference type="EC" id="2.7.1.23" evidence="6"/>
<keyword evidence="6" id="KW-0067">ATP-binding</keyword>
<name>A0A1I0G3L7_9FIRM</name>
<dbReference type="HAMAP" id="MF_00361">
    <property type="entry name" value="NAD_kinase"/>
    <property type="match status" value="1"/>
</dbReference>
<reference evidence="9" key="1">
    <citation type="submission" date="2016-10" db="EMBL/GenBank/DDBJ databases">
        <authorList>
            <person name="Varghese N."/>
            <person name="Submissions S."/>
        </authorList>
    </citation>
    <scope>NUCLEOTIDE SEQUENCE [LARGE SCALE GENOMIC DNA]</scope>
    <source>
        <strain evidence="9">DSM 1551</strain>
    </source>
</reference>
<dbReference type="SUPFAM" id="SSF111331">
    <property type="entry name" value="NAD kinase/diacylglycerol kinase-like"/>
    <property type="match status" value="1"/>
</dbReference>
<keyword evidence="9" id="KW-1185">Reference proteome</keyword>
<evidence type="ECO:0000256" key="1">
    <source>
        <dbReference type="ARBA" id="ARBA00022679"/>
    </source>
</evidence>
<comment type="caution">
    <text evidence="6">Lacks conserved residue(s) required for the propagation of feature annotation.</text>
</comment>
<dbReference type="InterPro" id="IPR017438">
    <property type="entry name" value="ATP-NAD_kinase_N"/>
</dbReference>
<dbReference type="RefSeq" id="WP_092354845.1">
    <property type="nucleotide sequence ID" value="NZ_BLMI01000083.1"/>
</dbReference>
<feature type="binding site" evidence="6">
    <location>
        <position position="144"/>
    </location>
    <ligand>
        <name>NAD(+)</name>
        <dbReference type="ChEBI" id="CHEBI:57540"/>
    </ligand>
</feature>
<dbReference type="InterPro" id="IPR016064">
    <property type="entry name" value="NAD/diacylglycerol_kinase_sf"/>
</dbReference>
<sequence>MKQYALVVKQDELSKKVAKEIRTGLMGVLEYNQDDPDLVISVGGDGTMLMSVHQYLKHDVNFVGVHTGTLGFFTDFQKDEVLELIELIKKNEYFVTSRSLLEIKVKYNEGIKTYLALNEMRIDHGYATQVIDVYINNELLEVFRGNGLCISTPSGSTAYNKSIGGAVIYPGNPLMQLTEVAGIQHNAYRSLGSSLILDAAKVIRLEGRHFDQVYLGIDHLSYSIEKVEYIEVRIAEKKVNFIEYKNKSFIQRIRGAFING</sequence>
<keyword evidence="3 6" id="KW-0521">NADP</keyword>
<evidence type="ECO:0000256" key="2">
    <source>
        <dbReference type="ARBA" id="ARBA00022777"/>
    </source>
</evidence>
<evidence type="ECO:0000256" key="3">
    <source>
        <dbReference type="ARBA" id="ARBA00022857"/>
    </source>
</evidence>
<evidence type="ECO:0000313" key="8">
    <source>
        <dbReference type="EMBL" id="SET65327.1"/>
    </source>
</evidence>
<dbReference type="EMBL" id="FOIN01000025">
    <property type="protein sequence ID" value="SET65327.1"/>
    <property type="molecule type" value="Genomic_DNA"/>
</dbReference>
<dbReference type="OrthoDB" id="9774737at2"/>
<feature type="binding site" evidence="6">
    <location>
        <position position="181"/>
    </location>
    <ligand>
        <name>NAD(+)</name>
        <dbReference type="ChEBI" id="CHEBI:57540"/>
    </ligand>
</feature>
<comment type="catalytic activity">
    <reaction evidence="5 6">
        <text>NAD(+) + ATP = ADP + NADP(+) + H(+)</text>
        <dbReference type="Rhea" id="RHEA:18629"/>
        <dbReference type="ChEBI" id="CHEBI:15378"/>
        <dbReference type="ChEBI" id="CHEBI:30616"/>
        <dbReference type="ChEBI" id="CHEBI:57540"/>
        <dbReference type="ChEBI" id="CHEBI:58349"/>
        <dbReference type="ChEBI" id="CHEBI:456216"/>
        <dbReference type="EC" id="2.7.1.23"/>
    </reaction>
</comment>
<evidence type="ECO:0000313" key="9">
    <source>
        <dbReference type="Proteomes" id="UP000198558"/>
    </source>
</evidence>
<keyword evidence="4 6" id="KW-0520">NAD</keyword>
<dbReference type="PANTHER" id="PTHR20275:SF0">
    <property type="entry name" value="NAD KINASE"/>
    <property type="match status" value="1"/>
</dbReference>
<evidence type="ECO:0000313" key="7">
    <source>
        <dbReference type="EMBL" id="GFI40771.1"/>
    </source>
</evidence>
<gene>
    <name evidence="7" type="primary">nadK1</name>
    <name evidence="6" type="synonym">nadK</name>
    <name evidence="7" type="ORF">IMSAGC017_00806</name>
    <name evidence="8" type="ORF">SAMN04489758_12513</name>
</gene>
<dbReference type="AlphaFoldDB" id="A0A1I0G3L7"/>
<dbReference type="GO" id="GO:0005524">
    <property type="term" value="F:ATP binding"/>
    <property type="evidence" value="ECO:0007669"/>
    <property type="project" value="UniProtKB-KW"/>
</dbReference>
<dbReference type="InterPro" id="IPR002504">
    <property type="entry name" value="NADK"/>
</dbReference>
<dbReference type="GO" id="GO:0005737">
    <property type="term" value="C:cytoplasm"/>
    <property type="evidence" value="ECO:0007669"/>
    <property type="project" value="UniProtKB-SubCell"/>
</dbReference>
<dbReference type="Gene3D" id="3.40.50.10330">
    <property type="entry name" value="Probable inorganic polyphosphate/atp-NAD kinase, domain 1"/>
    <property type="match status" value="1"/>
</dbReference>
<keyword evidence="1 6" id="KW-0808">Transferase</keyword>
<reference evidence="8" key="2">
    <citation type="submission" date="2016-10" db="EMBL/GenBank/DDBJ databases">
        <authorList>
            <person name="de Groot N.N."/>
        </authorList>
    </citation>
    <scope>NUCLEOTIDE SEQUENCE [LARGE SCALE GENOMIC DNA]</scope>
    <source>
        <strain evidence="8">DSM 1551</strain>
    </source>
</reference>
<keyword evidence="6" id="KW-0547">Nucleotide-binding</keyword>
<evidence type="ECO:0000256" key="4">
    <source>
        <dbReference type="ARBA" id="ARBA00023027"/>
    </source>
</evidence>
<accession>A0A1I0G3L7</accession>
<comment type="similarity">
    <text evidence="6">Belongs to the NAD kinase family.</text>
</comment>
<protein>
    <recommendedName>
        <fullName evidence="6">NAD kinase</fullName>
        <ecNumber evidence="6">2.7.1.23</ecNumber>
    </recommendedName>
    <alternativeName>
        <fullName evidence="6">ATP-dependent NAD kinase</fullName>
    </alternativeName>
</protein>
<dbReference type="GO" id="GO:0051287">
    <property type="term" value="F:NAD binding"/>
    <property type="evidence" value="ECO:0007669"/>
    <property type="project" value="UniProtKB-ARBA"/>
</dbReference>
<reference evidence="7 10" key="3">
    <citation type="journal article" date="2020" name="Microbiome">
        <title>Single-cell genomics of uncultured bacteria reveals dietary fiber responders in the mouse gut microbiota.</title>
        <authorList>
            <person name="Chijiiwa R."/>
            <person name="Hosokawa M."/>
            <person name="Kogawa M."/>
            <person name="Nishikawa Y."/>
            <person name="Ide K."/>
            <person name="Sakanashi C."/>
            <person name="Takahashi K."/>
            <person name="Takeyama H."/>
        </authorList>
    </citation>
    <scope>NUCLEOTIDE SEQUENCE [LARGE SCALE GENOMIC DNA]</scope>
    <source>
        <strain evidence="7">IMSAGC_017</strain>
    </source>
</reference>
<proteinExistence type="inferred from homology"/>
<feature type="binding site" evidence="6">
    <location>
        <position position="146"/>
    </location>
    <ligand>
        <name>NAD(+)</name>
        <dbReference type="ChEBI" id="CHEBI:57540"/>
    </ligand>
</feature>
<feature type="binding site" evidence="6">
    <location>
        <begin position="118"/>
        <end position="119"/>
    </location>
    <ligand>
        <name>NAD(+)</name>
        <dbReference type="ChEBI" id="CHEBI:57540"/>
    </ligand>
</feature>
<dbReference type="PANTHER" id="PTHR20275">
    <property type="entry name" value="NAD KINASE"/>
    <property type="match status" value="1"/>
</dbReference>
<dbReference type="Pfam" id="PF20143">
    <property type="entry name" value="NAD_kinase_C"/>
    <property type="match status" value="1"/>
</dbReference>
<keyword evidence="6" id="KW-0963">Cytoplasm</keyword>
<evidence type="ECO:0000256" key="6">
    <source>
        <dbReference type="HAMAP-Rule" id="MF_00361"/>
    </source>
</evidence>
<dbReference type="Proteomes" id="UP000198558">
    <property type="component" value="Unassembled WGS sequence"/>
</dbReference>
<dbReference type="GO" id="GO:0003951">
    <property type="term" value="F:NAD+ kinase activity"/>
    <property type="evidence" value="ECO:0007669"/>
    <property type="project" value="UniProtKB-UniRule"/>
</dbReference>
<feature type="active site" description="Proton acceptor" evidence="6">
    <location>
        <position position="45"/>
    </location>
</feature>
<dbReference type="Proteomes" id="UP000490821">
    <property type="component" value="Unassembled WGS sequence"/>
</dbReference>
<feature type="binding site" evidence="6">
    <location>
        <begin position="157"/>
        <end position="162"/>
    </location>
    <ligand>
        <name>NAD(+)</name>
        <dbReference type="ChEBI" id="CHEBI:57540"/>
    </ligand>
</feature>
<keyword evidence="2 6" id="KW-0418">Kinase</keyword>
<comment type="subcellular location">
    <subcellularLocation>
        <location evidence="6">Cytoplasm</location>
    </subcellularLocation>
</comment>
<evidence type="ECO:0000313" key="10">
    <source>
        <dbReference type="Proteomes" id="UP000490821"/>
    </source>
</evidence>
<feature type="binding site" evidence="6">
    <location>
        <begin position="45"/>
        <end position="46"/>
    </location>
    <ligand>
        <name>NAD(+)</name>
        <dbReference type="ChEBI" id="CHEBI:57540"/>
    </ligand>
</feature>
<dbReference type="GO" id="GO:0046872">
    <property type="term" value="F:metal ion binding"/>
    <property type="evidence" value="ECO:0007669"/>
    <property type="project" value="UniProtKB-UniRule"/>
</dbReference>
<dbReference type="NCBIfam" id="NF003424">
    <property type="entry name" value="PRK04885.1"/>
    <property type="match status" value="1"/>
</dbReference>